<evidence type="ECO:0000256" key="6">
    <source>
        <dbReference type="ARBA" id="ARBA00023136"/>
    </source>
</evidence>
<dbReference type="Pfam" id="PF02518">
    <property type="entry name" value="HATPase_c"/>
    <property type="match status" value="1"/>
</dbReference>
<proteinExistence type="predicted"/>
<organism evidence="9 10">
    <name type="scientific">Paenibacillus swuensis</name>
    <dbReference type="NCBI Taxonomy" id="1178515"/>
    <lineage>
        <taxon>Bacteria</taxon>
        <taxon>Bacillati</taxon>
        <taxon>Bacillota</taxon>
        <taxon>Bacilli</taxon>
        <taxon>Bacillales</taxon>
        <taxon>Paenibacillaceae</taxon>
        <taxon>Paenibacillus</taxon>
    </lineage>
</organism>
<dbReference type="OrthoDB" id="9809348at2"/>
<dbReference type="SUPFAM" id="SSF158472">
    <property type="entry name" value="HAMP domain-like"/>
    <property type="match status" value="1"/>
</dbReference>
<dbReference type="InterPro" id="IPR003594">
    <property type="entry name" value="HATPase_dom"/>
</dbReference>
<reference evidence="9 10" key="1">
    <citation type="submission" date="2015-01" db="EMBL/GenBank/DDBJ databases">
        <title>Paenibacillus swuensis/DY6/whole genome sequencing.</title>
        <authorList>
            <person name="Kim M.K."/>
            <person name="Srinivasan S."/>
            <person name="Lee J.-J."/>
        </authorList>
    </citation>
    <scope>NUCLEOTIDE SEQUENCE [LARGE SCALE GENOMIC DNA]</scope>
    <source>
        <strain evidence="9 10">DY6</strain>
    </source>
</reference>
<evidence type="ECO:0000313" key="9">
    <source>
        <dbReference type="EMBL" id="ANE45210.1"/>
    </source>
</evidence>
<keyword evidence="3" id="KW-0597">Phosphoprotein</keyword>
<dbReference type="SUPFAM" id="SSF55874">
    <property type="entry name" value="ATPase domain of HSP90 chaperone/DNA topoisomerase II/histidine kinase"/>
    <property type="match status" value="1"/>
</dbReference>
<dbReference type="PATRIC" id="fig|1178515.4.peg.258"/>
<sequence>MSFRNKLLIAFSSLVLITILAVGNFSYRVSINSLTQQTEENTRLVIQQLRSNLEFRISDIQRVSDFLFWDARTQKLLNKRQTPLTAWEEYTEYLQPKLESALQLSTHTIHISLYINNESLPEIYSKERRSDLSRKQYSIYHSSRLQNRPWDDKAKLKQDQSEWGQFYNDADNGVISVVRHLKEISRFPIENLGVLRIQVPIHELFDTDNMEKPGNDSVLMILDHSGNVVYKSEPEGKGAVSLETLKNNLAYLKVEEEIPVMQGKMVLYVPMHEMHAEARKLKIATLVACLSSMIVLIIIGAFISQYFSRRVTKIVSAIDSFHQGNYLKRIQVKDKDEFAKISDSFNQMASTINHLIEEVYETKLRSTSAELSALQAQINPHFLYNTLSAISTLGQLGQPERMHQMIIKLSQFYRLTLNNGKSLISIAKELEQVQLYIEIQRIKYDDKFSVIYDVEPDILSQSSVKLILQPFIENALEHAWYKNNRLNIRITGRLDNGIIEFKIIDDGIGMDKYTIEQLSRLGEEALGYGIRNVDERIKLQYGSQYGVHFHSYLGMGTTIRIQFPSGGLTYENNSTNL</sequence>
<evidence type="ECO:0000256" key="2">
    <source>
        <dbReference type="ARBA" id="ARBA00022475"/>
    </source>
</evidence>
<keyword evidence="10" id="KW-1185">Reference proteome</keyword>
<dbReference type="KEGG" id="pswu:SY83_01420"/>
<evidence type="ECO:0000259" key="8">
    <source>
        <dbReference type="PROSITE" id="PS50885"/>
    </source>
</evidence>
<dbReference type="InterPro" id="IPR036890">
    <property type="entry name" value="HATPase_C_sf"/>
</dbReference>
<dbReference type="RefSeq" id="WP_068603562.1">
    <property type="nucleotide sequence ID" value="NZ_CP011388.1"/>
</dbReference>
<dbReference type="Proteomes" id="UP000076927">
    <property type="component" value="Chromosome"/>
</dbReference>
<keyword evidence="7" id="KW-1133">Transmembrane helix</keyword>
<keyword evidence="2" id="KW-1003">Cell membrane</keyword>
<dbReference type="Gene3D" id="6.10.340.10">
    <property type="match status" value="1"/>
</dbReference>
<evidence type="ECO:0000256" key="7">
    <source>
        <dbReference type="SAM" id="Phobius"/>
    </source>
</evidence>
<protein>
    <recommendedName>
        <fullName evidence="8">HAMP domain-containing protein</fullName>
    </recommendedName>
</protein>
<dbReference type="Pfam" id="PF06580">
    <property type="entry name" value="His_kinase"/>
    <property type="match status" value="1"/>
</dbReference>
<keyword evidence="4" id="KW-0808">Transferase</keyword>
<dbReference type="GO" id="GO:0000155">
    <property type="term" value="F:phosphorelay sensor kinase activity"/>
    <property type="evidence" value="ECO:0007669"/>
    <property type="project" value="InterPro"/>
</dbReference>
<dbReference type="PANTHER" id="PTHR34220">
    <property type="entry name" value="SENSOR HISTIDINE KINASE YPDA"/>
    <property type="match status" value="1"/>
</dbReference>
<feature type="domain" description="HAMP" evidence="8">
    <location>
        <begin position="305"/>
        <end position="357"/>
    </location>
</feature>
<dbReference type="STRING" id="1178515.SY83_01420"/>
<dbReference type="PROSITE" id="PS50885">
    <property type="entry name" value="HAMP"/>
    <property type="match status" value="1"/>
</dbReference>
<name>A0A172TDY0_9BACL</name>
<dbReference type="InterPro" id="IPR003660">
    <property type="entry name" value="HAMP_dom"/>
</dbReference>
<evidence type="ECO:0000313" key="10">
    <source>
        <dbReference type="Proteomes" id="UP000076927"/>
    </source>
</evidence>
<evidence type="ECO:0000256" key="1">
    <source>
        <dbReference type="ARBA" id="ARBA00004651"/>
    </source>
</evidence>
<dbReference type="Pfam" id="PF00672">
    <property type="entry name" value="HAMP"/>
    <property type="match status" value="1"/>
</dbReference>
<dbReference type="AlphaFoldDB" id="A0A172TDY0"/>
<dbReference type="Gene3D" id="3.30.565.10">
    <property type="entry name" value="Histidine kinase-like ATPase, C-terminal domain"/>
    <property type="match status" value="1"/>
</dbReference>
<dbReference type="EMBL" id="CP011388">
    <property type="protein sequence ID" value="ANE45210.1"/>
    <property type="molecule type" value="Genomic_DNA"/>
</dbReference>
<dbReference type="PANTHER" id="PTHR34220:SF7">
    <property type="entry name" value="SENSOR HISTIDINE KINASE YPDA"/>
    <property type="match status" value="1"/>
</dbReference>
<dbReference type="SMART" id="SM00304">
    <property type="entry name" value="HAMP"/>
    <property type="match status" value="1"/>
</dbReference>
<evidence type="ECO:0000256" key="5">
    <source>
        <dbReference type="ARBA" id="ARBA00022777"/>
    </source>
</evidence>
<dbReference type="InterPro" id="IPR010559">
    <property type="entry name" value="Sig_transdc_His_kin_internal"/>
</dbReference>
<accession>A0A172TDY0</accession>
<feature type="transmembrane region" description="Helical" evidence="7">
    <location>
        <begin position="283"/>
        <end position="303"/>
    </location>
</feature>
<dbReference type="GO" id="GO:0005886">
    <property type="term" value="C:plasma membrane"/>
    <property type="evidence" value="ECO:0007669"/>
    <property type="project" value="UniProtKB-SubCell"/>
</dbReference>
<comment type="subcellular location">
    <subcellularLocation>
        <location evidence="1">Cell membrane</location>
        <topology evidence="1">Multi-pass membrane protein</topology>
    </subcellularLocation>
</comment>
<dbReference type="CDD" id="cd06225">
    <property type="entry name" value="HAMP"/>
    <property type="match status" value="1"/>
</dbReference>
<dbReference type="InterPro" id="IPR050640">
    <property type="entry name" value="Bact_2-comp_sensor_kinase"/>
</dbReference>
<keyword evidence="5" id="KW-0418">Kinase</keyword>
<gene>
    <name evidence="9" type="ORF">SY83_01420</name>
</gene>
<evidence type="ECO:0000256" key="3">
    <source>
        <dbReference type="ARBA" id="ARBA00022553"/>
    </source>
</evidence>
<keyword evidence="7" id="KW-0812">Transmembrane</keyword>
<evidence type="ECO:0000256" key="4">
    <source>
        <dbReference type="ARBA" id="ARBA00022679"/>
    </source>
</evidence>
<keyword evidence="6 7" id="KW-0472">Membrane</keyword>